<protein>
    <submittedName>
        <fullName evidence="7">Cytochrome c</fullName>
    </submittedName>
</protein>
<reference evidence="7 8" key="1">
    <citation type="submission" date="2019-03" db="EMBL/GenBank/DDBJ databases">
        <title>Sequencing the genomes of 1000 actinobacteria strains.</title>
        <authorList>
            <person name="Klenk H.-P."/>
        </authorList>
    </citation>
    <scope>NUCLEOTIDE SEQUENCE [LARGE SCALE GENOMIC DNA]</scope>
    <source>
        <strain evidence="7 8">DSM 18936</strain>
    </source>
</reference>
<evidence type="ECO:0000256" key="5">
    <source>
        <dbReference type="SAM" id="SignalP"/>
    </source>
</evidence>
<dbReference type="Pfam" id="PF00034">
    <property type="entry name" value="Cytochrom_C"/>
    <property type="match status" value="1"/>
</dbReference>
<comment type="caution">
    <text evidence="7">The sequence shown here is derived from an EMBL/GenBank/DDBJ whole genome shotgun (WGS) entry which is preliminary data.</text>
</comment>
<keyword evidence="2 4" id="KW-0479">Metal-binding</keyword>
<dbReference type="AlphaFoldDB" id="A0A4R7HZS3"/>
<keyword evidence="8" id="KW-1185">Reference proteome</keyword>
<dbReference type="RefSeq" id="WP_166657475.1">
    <property type="nucleotide sequence ID" value="NZ_SOAU01000001.1"/>
</dbReference>
<dbReference type="InterPro" id="IPR009056">
    <property type="entry name" value="Cyt_c-like_dom"/>
</dbReference>
<dbReference type="PROSITE" id="PS51007">
    <property type="entry name" value="CYTC"/>
    <property type="match status" value="1"/>
</dbReference>
<evidence type="ECO:0000256" key="3">
    <source>
        <dbReference type="ARBA" id="ARBA00023004"/>
    </source>
</evidence>
<evidence type="ECO:0000256" key="1">
    <source>
        <dbReference type="ARBA" id="ARBA00022617"/>
    </source>
</evidence>
<name>A0A4R7HZS3_9ACTN</name>
<dbReference type="PROSITE" id="PS51257">
    <property type="entry name" value="PROKAR_LIPOPROTEIN"/>
    <property type="match status" value="1"/>
</dbReference>
<dbReference type="Proteomes" id="UP000294558">
    <property type="component" value="Unassembled WGS sequence"/>
</dbReference>
<dbReference type="InterPro" id="IPR036909">
    <property type="entry name" value="Cyt_c-like_dom_sf"/>
</dbReference>
<evidence type="ECO:0000256" key="4">
    <source>
        <dbReference type="PROSITE-ProRule" id="PRU00433"/>
    </source>
</evidence>
<feature type="domain" description="Cytochrome c" evidence="6">
    <location>
        <begin position="24"/>
        <end position="118"/>
    </location>
</feature>
<dbReference type="GO" id="GO:0009055">
    <property type="term" value="F:electron transfer activity"/>
    <property type="evidence" value="ECO:0007669"/>
    <property type="project" value="InterPro"/>
</dbReference>
<keyword evidence="5" id="KW-0732">Signal</keyword>
<evidence type="ECO:0000259" key="6">
    <source>
        <dbReference type="PROSITE" id="PS51007"/>
    </source>
</evidence>
<keyword evidence="1 4" id="KW-0349">Heme</keyword>
<keyword evidence="3 4" id="KW-0408">Iron</keyword>
<accession>A0A4R7HZS3</accession>
<evidence type="ECO:0000256" key="2">
    <source>
        <dbReference type="ARBA" id="ARBA00022723"/>
    </source>
</evidence>
<feature type="signal peptide" evidence="5">
    <location>
        <begin position="1"/>
        <end position="21"/>
    </location>
</feature>
<dbReference type="GO" id="GO:0046872">
    <property type="term" value="F:metal ion binding"/>
    <property type="evidence" value="ECO:0007669"/>
    <property type="project" value="UniProtKB-KW"/>
</dbReference>
<dbReference type="EMBL" id="SOAU01000001">
    <property type="protein sequence ID" value="TDT16264.1"/>
    <property type="molecule type" value="Genomic_DNA"/>
</dbReference>
<evidence type="ECO:0000313" key="8">
    <source>
        <dbReference type="Proteomes" id="UP000294558"/>
    </source>
</evidence>
<dbReference type="Gene3D" id="1.10.760.10">
    <property type="entry name" value="Cytochrome c-like domain"/>
    <property type="match status" value="1"/>
</dbReference>
<gene>
    <name evidence="7" type="ORF">BDK89_1848</name>
</gene>
<feature type="chain" id="PRO_5038886381" evidence="5">
    <location>
        <begin position="22"/>
        <end position="118"/>
    </location>
</feature>
<organism evidence="7 8">
    <name type="scientific">Ilumatobacter fluminis</name>
    <dbReference type="NCBI Taxonomy" id="467091"/>
    <lineage>
        <taxon>Bacteria</taxon>
        <taxon>Bacillati</taxon>
        <taxon>Actinomycetota</taxon>
        <taxon>Acidimicrobiia</taxon>
        <taxon>Acidimicrobiales</taxon>
        <taxon>Ilumatobacteraceae</taxon>
        <taxon>Ilumatobacter</taxon>
    </lineage>
</organism>
<dbReference type="SUPFAM" id="SSF46626">
    <property type="entry name" value="Cytochrome c"/>
    <property type="match status" value="1"/>
</dbReference>
<sequence length="118" mass="11804">MRTVRLFGAFVLAAVVLGVSACGADGEGAAGIYRTNGCSACHGADLGGGALGPALTWSEGDTVELADGSTATIDADYVERAIVDPSAEIVAGWEDTMPVASLSASEVDLLVDYLLAGP</sequence>
<evidence type="ECO:0000313" key="7">
    <source>
        <dbReference type="EMBL" id="TDT16264.1"/>
    </source>
</evidence>
<dbReference type="GO" id="GO:0020037">
    <property type="term" value="F:heme binding"/>
    <property type="evidence" value="ECO:0007669"/>
    <property type="project" value="InterPro"/>
</dbReference>
<proteinExistence type="predicted"/>